<evidence type="ECO:0000313" key="1">
    <source>
        <dbReference type="EMBL" id="AVR44233.1"/>
    </source>
</evidence>
<dbReference type="Proteomes" id="UP000241507">
    <property type="component" value="Chromosome"/>
</dbReference>
<organism evidence="1 2">
    <name type="scientific">Christiangramia fulva</name>
    <dbReference type="NCBI Taxonomy" id="2126553"/>
    <lineage>
        <taxon>Bacteria</taxon>
        <taxon>Pseudomonadati</taxon>
        <taxon>Bacteroidota</taxon>
        <taxon>Flavobacteriia</taxon>
        <taxon>Flavobacteriales</taxon>
        <taxon>Flavobacteriaceae</taxon>
        <taxon>Christiangramia</taxon>
    </lineage>
</organism>
<dbReference type="EMBL" id="CP028136">
    <property type="protein sequence ID" value="AVR44233.1"/>
    <property type="molecule type" value="Genomic_DNA"/>
</dbReference>
<dbReference type="AlphaFoldDB" id="A0A2R3Z1T3"/>
<name>A0A2R3Z1T3_9FLAO</name>
<accession>A0A2R3Z1T3</accession>
<dbReference type="KEGG" id="grs:C7S20_02565"/>
<gene>
    <name evidence="1" type="ORF">C7S20_02565</name>
</gene>
<keyword evidence="2" id="KW-1185">Reference proteome</keyword>
<evidence type="ECO:0008006" key="3">
    <source>
        <dbReference type="Google" id="ProtNLM"/>
    </source>
</evidence>
<reference evidence="2" key="1">
    <citation type="submission" date="2018-03" db="EMBL/GenBank/DDBJ databases">
        <title>Gramella fulva sp. nov., isolated from a dry surface of tidal flat.</title>
        <authorList>
            <person name="Hwang S.H."/>
            <person name="Hwang W.M."/>
            <person name="Kang K."/>
            <person name="Ahn T.-Y."/>
        </authorList>
    </citation>
    <scope>NUCLEOTIDE SEQUENCE [LARGE SCALE GENOMIC DNA]</scope>
    <source>
        <strain evidence="2">SH35</strain>
    </source>
</reference>
<protein>
    <recommendedName>
        <fullName evidence="3">Carboxypeptidase regulatory-like domain-containing protein</fullName>
    </recommendedName>
</protein>
<dbReference type="SUPFAM" id="SSF49478">
    <property type="entry name" value="Cna protein B-type domain"/>
    <property type="match status" value="1"/>
</dbReference>
<proteinExistence type="predicted"/>
<sequence length="860" mass="97479">MTAVNRNNPFSSPGRHQISFRLIAFLFFIICSAPKTLAQQKNCDEVLLSLNVESMPATEITSLICGDQALISITELFQFLQIKNSLSDDNSQIKGFFITTENNFTIDTNQKLIKFNGKSYVLEEGALISTKTNLFLKLNYLGDIFGLNATFNFRKLSISIETDLELPSVKAARLKMRRENLNKITHEFDVDTSIKRDKKPFHFGVVDWNLLSHQDLNGYRYNWFNAGFGAMLAGGELTGRFNYNSKKKITLRNQFLTWRYVSDNNSLFQQIQLGKIVPNSTASLFNPVVGFQISNIPATRKKSLGTYTISDYTQPNWIVELYINNTMVDYTRADESGFFSFKVPVFYGSTEITLKYFGPFGEEDTASKILTIPYNFMPAGDFQYSLSSGMIEDGQKNIIANLRTQYGLSRDITIGSGIEYLSSLKEDPFIPFVNASVRLPNNIILSTEYMHKVGFFGNLNYRSASDFRIDLKYKKYRPGQQAIPFGYLEERVAEIFMPVKGALFSGISRLSFRQNFLRENNFINALWQLTGRSLGMNYSLSTEAFISSFGNSQFYSKLQTFIHFPANFLFSPQIQVDLRDGEVNFLRGELRKKLFNEAFIIASYNQNFKYNQFSLNLGFSLNTNFSRIGINSSFENRNISFSESISGSAQIDVMNDYYKISSRSSLGQGSVKFSAFLDINNNSMKDPLEPILDGLEIISLDGTPKDKKNKEIIYSHLEPYKTYNFKVETAQLENIAWISEIHSLEIVLNPNQVKNVQIPIKVVGEISGYVMDNTAKGIGGIKIAIYNRKGEIIKTLLSAPDGYFNFLGLPSGHYSVQPLPSQLKKIGFYCNDKIPFLIENSVEGDIIDTLNFRLVEIEGG</sequence>
<evidence type="ECO:0000313" key="2">
    <source>
        <dbReference type="Proteomes" id="UP000241507"/>
    </source>
</evidence>